<proteinExistence type="predicted"/>
<sequence>MSFASFVYLGHCKVMLSVVREYLEQCSQRRVEPYYAFIEHAGNSEIVADIDFAPVMAIRLLAVTLLRSRPRKGGLRLHALVLRYGVNKGEHHPPQQSKRLLPYETLAARRRTEDDIMSPVNRHLLRGLLDGVRMACIAAIRHLTRLELCGLPLSGGSAIVEVTSRLFDLLPHCCSLRVLKLSHSTLTDRLFLQLTTAAMASAFPALKEAYFSECGLTDESARGLHSLITLNRSREQQAMWLSSFRNGNSGSRTVNAPVPRALEALDLSGNRLGDPTLKRLAIAITHDISLRVVDMSRNAVTTAGLVEFLQQGTLGGSGIESLDLSKNLITSNTSYGAEEGFACLCSCPEQLLLTRITGIRQCRTGSPASHGGTRLVPKGPPSPAFDRPTISTSPIPKSQASSRGQSLSAGTVVTGAEQIAAAAPLSRTTRQMSISSAVVIEGSAPETGRSSLSSILPDKERSLAVHNVYTRSSTAHVSAAMSTKPSSCKRCPGGTPSTVHPPASEKTQNQVIPDLIPQGPAPRFQPLLFSSPGGQEQQWYGVPLYITLPFNPLGGLQTAPLAPVKHDVAVGTASLQSSPQRDDADELESGPHTSNGGSESGVGDVFEEKMVEPLNSDRWEMGEWKAKEQRFLEALVVRLENHETSTAELVERNHQLTRESLKGLKEELSQRIREVLEEQRSEQRRLDMRLAAERELQDPEETLTNQLVQLIHTGMKSIHDQMAKPVGTSAAKSDIGMGASGKASCQTTQDYLREVKGFLKGLGW</sequence>
<dbReference type="SUPFAM" id="SSF52047">
    <property type="entry name" value="RNI-like"/>
    <property type="match status" value="1"/>
</dbReference>
<dbReference type="PANTHER" id="PTHR24110">
    <property type="entry name" value="CENTROSOMAL PROTEIN OF 78 KDA"/>
    <property type="match status" value="1"/>
</dbReference>
<reference evidence="3" key="1">
    <citation type="submission" date="2016-09" db="EMBL/GenBank/DDBJ databases">
        <authorList>
            <person name="Hebert L."/>
            <person name="Moumen B."/>
        </authorList>
    </citation>
    <scope>NUCLEOTIDE SEQUENCE [LARGE SCALE GENOMIC DNA]</scope>
    <source>
        <strain evidence="3">OVI</strain>
    </source>
</reference>
<feature type="coiled-coil region" evidence="1">
    <location>
        <begin position="639"/>
        <end position="685"/>
    </location>
</feature>
<evidence type="ECO:0000313" key="3">
    <source>
        <dbReference type="EMBL" id="SCU69317.1"/>
    </source>
</evidence>
<name>A0A1G4IB04_TRYEQ</name>
<dbReference type="RefSeq" id="XP_067080306.1">
    <property type="nucleotide sequence ID" value="XM_067224205.1"/>
</dbReference>
<dbReference type="InterPro" id="IPR001611">
    <property type="entry name" value="Leu-rich_rpt"/>
</dbReference>
<keyword evidence="1" id="KW-0175">Coiled coil</keyword>
<dbReference type="AlphaFoldDB" id="A0A1G4IB04"/>
<feature type="region of interest" description="Disordered" evidence="2">
    <location>
        <begin position="480"/>
        <end position="505"/>
    </location>
</feature>
<protein>
    <submittedName>
        <fullName evidence="3">Leucine Rich repeat, putative</fullName>
    </submittedName>
</protein>
<accession>A0A1G4IB04</accession>
<organism evidence="3 4">
    <name type="scientific">Trypanosoma equiperdum</name>
    <dbReference type="NCBI Taxonomy" id="5694"/>
    <lineage>
        <taxon>Eukaryota</taxon>
        <taxon>Discoba</taxon>
        <taxon>Euglenozoa</taxon>
        <taxon>Kinetoplastea</taxon>
        <taxon>Metakinetoplastina</taxon>
        <taxon>Trypanosomatida</taxon>
        <taxon>Trypanosomatidae</taxon>
        <taxon>Trypanosoma</taxon>
    </lineage>
</organism>
<feature type="compositionally biased region" description="Polar residues" evidence="2">
    <location>
        <begin position="389"/>
        <end position="409"/>
    </location>
</feature>
<dbReference type="GeneID" id="92374823"/>
<dbReference type="InterPro" id="IPR032675">
    <property type="entry name" value="LRR_dom_sf"/>
</dbReference>
<comment type="caution">
    <text evidence="3">The sequence shown here is derived from an EMBL/GenBank/DDBJ whole genome shotgun (WGS) entry which is preliminary data.</text>
</comment>
<feature type="region of interest" description="Disordered" evidence="2">
    <location>
        <begin position="572"/>
        <end position="606"/>
    </location>
</feature>
<dbReference type="Gene3D" id="3.80.10.10">
    <property type="entry name" value="Ribonuclease Inhibitor"/>
    <property type="match status" value="1"/>
</dbReference>
<evidence type="ECO:0000256" key="1">
    <source>
        <dbReference type="SAM" id="Coils"/>
    </source>
</evidence>
<feature type="region of interest" description="Disordered" evidence="2">
    <location>
        <begin position="364"/>
        <end position="409"/>
    </location>
</feature>
<dbReference type="EMBL" id="CZPT02001192">
    <property type="protein sequence ID" value="SCU69317.1"/>
    <property type="molecule type" value="Genomic_DNA"/>
</dbReference>
<dbReference type="PANTHER" id="PTHR24110:SF3">
    <property type="entry name" value="CENTROSOMAL PROTEIN OF 78 KDA"/>
    <property type="match status" value="1"/>
</dbReference>
<keyword evidence="4" id="KW-1185">Reference proteome</keyword>
<dbReference type="Pfam" id="PF13516">
    <property type="entry name" value="LRR_6"/>
    <property type="match status" value="1"/>
</dbReference>
<evidence type="ECO:0000256" key="2">
    <source>
        <dbReference type="SAM" id="MobiDB-lite"/>
    </source>
</evidence>
<dbReference type="VEuPathDB" id="TriTrypDB:TEOVI_000088300"/>
<dbReference type="Proteomes" id="UP000195570">
    <property type="component" value="Unassembled WGS sequence"/>
</dbReference>
<gene>
    <name evidence="3" type="ORF">TEOVI_000088300</name>
</gene>
<evidence type="ECO:0000313" key="4">
    <source>
        <dbReference type="Proteomes" id="UP000195570"/>
    </source>
</evidence>